<dbReference type="WBParaSite" id="ALUE_0000818601-mRNA-1">
    <property type="protein sequence ID" value="ALUE_0000818601-mRNA-1"/>
    <property type="gene ID" value="ALUE_0000818601"/>
</dbReference>
<sequence>MDGNQGAAVLRDECNKDSVEEMRRRLEEAERRNVELETSLNQAVARSQQMLRIPLNRQAYRRELLSKFIAFVENRLRFLEALQRVCDECKSARKQTNLATIGVGTVGILASLQRHAQMAGSVISLMAVALNTFLAVKGNFNEATRIRQLEKLEETDLKLIGQLLSAYDEFCTLFEVEKRVGNEDVMRLHISEVVSWIVTFVEGIGTARLIAMTGVTNIRDVVNYGCFNAIFPVLGSIGSSKLPDSFGSLLNMAAAPTVPQLTGEQTSTSKYLACVINGFCVLNAVGDLMNGSE</sequence>
<evidence type="ECO:0000313" key="2">
    <source>
        <dbReference type="Proteomes" id="UP000036681"/>
    </source>
</evidence>
<proteinExistence type="predicted"/>
<name>A0A0M3HXS7_ASCLU</name>
<organism evidence="2 3">
    <name type="scientific">Ascaris lumbricoides</name>
    <name type="common">Giant roundworm</name>
    <dbReference type="NCBI Taxonomy" id="6252"/>
    <lineage>
        <taxon>Eukaryota</taxon>
        <taxon>Metazoa</taxon>
        <taxon>Ecdysozoa</taxon>
        <taxon>Nematoda</taxon>
        <taxon>Chromadorea</taxon>
        <taxon>Rhabditida</taxon>
        <taxon>Spirurina</taxon>
        <taxon>Ascaridomorpha</taxon>
        <taxon>Ascaridoidea</taxon>
        <taxon>Ascarididae</taxon>
        <taxon>Ascaris</taxon>
    </lineage>
</organism>
<keyword evidence="1" id="KW-0175">Coiled coil</keyword>
<keyword evidence="2" id="KW-1185">Reference proteome</keyword>
<dbReference type="Proteomes" id="UP000036681">
    <property type="component" value="Unplaced"/>
</dbReference>
<accession>A0A0M3HXS7</accession>
<evidence type="ECO:0000256" key="1">
    <source>
        <dbReference type="SAM" id="Coils"/>
    </source>
</evidence>
<reference evidence="3" key="1">
    <citation type="submission" date="2017-02" db="UniProtKB">
        <authorList>
            <consortium name="WormBaseParasite"/>
        </authorList>
    </citation>
    <scope>IDENTIFICATION</scope>
</reference>
<feature type="coiled-coil region" evidence="1">
    <location>
        <begin position="12"/>
        <end position="46"/>
    </location>
</feature>
<evidence type="ECO:0000313" key="3">
    <source>
        <dbReference type="WBParaSite" id="ALUE_0000818601-mRNA-1"/>
    </source>
</evidence>
<protein>
    <submittedName>
        <fullName evidence="3">Goodbye domain-containing protein</fullName>
    </submittedName>
</protein>
<dbReference type="AlphaFoldDB" id="A0A0M3HXS7"/>